<name>A0ABD2ZVG7_9GENT</name>
<sequence>MTDRSDGFNNLYVNENGKYDGINVDSHVVRNDNPRRVMNRKIRNNSRSKIRTSKRLAKGKASISTNELEDGMVGDEIETDDDLYAFTDEDEMGVDYDDYIYSSLVTDEIENDSKTTGFLSGYESNDYVETENDSNSEFENDLMGSCLNVDEFSIPEGEKFRLLQGMTFADVYPFRKVL</sequence>
<reference evidence="1 2" key="1">
    <citation type="submission" date="2024-11" db="EMBL/GenBank/DDBJ databases">
        <title>A near-complete genome assembly of Cinchona calisaya.</title>
        <authorList>
            <person name="Lian D.C."/>
            <person name="Zhao X.W."/>
            <person name="Wei L."/>
        </authorList>
    </citation>
    <scope>NUCLEOTIDE SEQUENCE [LARGE SCALE GENOMIC DNA]</scope>
    <source>
        <tissue evidence="1">Nenye</tissue>
    </source>
</reference>
<organism evidence="1 2">
    <name type="scientific">Cinchona calisaya</name>
    <dbReference type="NCBI Taxonomy" id="153742"/>
    <lineage>
        <taxon>Eukaryota</taxon>
        <taxon>Viridiplantae</taxon>
        <taxon>Streptophyta</taxon>
        <taxon>Embryophyta</taxon>
        <taxon>Tracheophyta</taxon>
        <taxon>Spermatophyta</taxon>
        <taxon>Magnoliopsida</taxon>
        <taxon>eudicotyledons</taxon>
        <taxon>Gunneridae</taxon>
        <taxon>Pentapetalae</taxon>
        <taxon>asterids</taxon>
        <taxon>lamiids</taxon>
        <taxon>Gentianales</taxon>
        <taxon>Rubiaceae</taxon>
        <taxon>Cinchonoideae</taxon>
        <taxon>Cinchoneae</taxon>
        <taxon>Cinchona</taxon>
    </lineage>
</organism>
<gene>
    <name evidence="1" type="ORF">ACH5RR_015001</name>
</gene>
<dbReference type="EMBL" id="JBJUIK010000007">
    <property type="protein sequence ID" value="KAL3522167.1"/>
    <property type="molecule type" value="Genomic_DNA"/>
</dbReference>
<protein>
    <submittedName>
        <fullName evidence="1">Uncharacterized protein</fullName>
    </submittedName>
</protein>
<evidence type="ECO:0000313" key="2">
    <source>
        <dbReference type="Proteomes" id="UP001630127"/>
    </source>
</evidence>
<keyword evidence="2" id="KW-1185">Reference proteome</keyword>
<comment type="caution">
    <text evidence="1">The sequence shown here is derived from an EMBL/GenBank/DDBJ whole genome shotgun (WGS) entry which is preliminary data.</text>
</comment>
<dbReference type="AlphaFoldDB" id="A0ABD2ZVG7"/>
<proteinExistence type="predicted"/>
<evidence type="ECO:0000313" key="1">
    <source>
        <dbReference type="EMBL" id="KAL3522167.1"/>
    </source>
</evidence>
<accession>A0ABD2ZVG7</accession>
<dbReference type="Proteomes" id="UP001630127">
    <property type="component" value="Unassembled WGS sequence"/>
</dbReference>